<dbReference type="InterPro" id="IPR036086">
    <property type="entry name" value="ParB/Sulfiredoxin_sf"/>
</dbReference>
<evidence type="ECO:0000313" key="5">
    <source>
        <dbReference type="Proteomes" id="UP001556118"/>
    </source>
</evidence>
<dbReference type="Pfam" id="PF02195">
    <property type="entry name" value="ParB_N"/>
    <property type="match status" value="1"/>
</dbReference>
<dbReference type="InterPro" id="IPR037972">
    <property type="entry name" value="RepB_N"/>
</dbReference>
<dbReference type="SUPFAM" id="SSF109709">
    <property type="entry name" value="KorB DNA-binding domain-like"/>
    <property type="match status" value="1"/>
</dbReference>
<dbReference type="InterPro" id="IPR050336">
    <property type="entry name" value="Chromosome_partition/occlusion"/>
</dbReference>
<dbReference type="Gene3D" id="3.90.1530.10">
    <property type="entry name" value="Conserved hypothetical protein from pyrococcus furiosus pfu- 392566-001, ParB domain"/>
    <property type="match status" value="1"/>
</dbReference>
<dbReference type="SUPFAM" id="SSF110849">
    <property type="entry name" value="ParB/Sulfiredoxin"/>
    <property type="match status" value="1"/>
</dbReference>
<dbReference type="EMBL" id="JBFNXR010000052">
    <property type="protein sequence ID" value="MEW9856541.1"/>
    <property type="molecule type" value="Genomic_DNA"/>
</dbReference>
<dbReference type="RefSeq" id="WP_367774999.1">
    <property type="nucleotide sequence ID" value="NZ_JBFNXR010000052.1"/>
</dbReference>
<protein>
    <submittedName>
        <fullName evidence="4">ParB/RepB/Spo0J family partition protein</fullName>
    </submittedName>
</protein>
<keyword evidence="5" id="KW-1185">Reference proteome</keyword>
<feature type="domain" description="ParB-like N-terminal" evidence="3">
    <location>
        <begin position="66"/>
        <end position="167"/>
    </location>
</feature>
<sequence>MARKQSDYLAALLSDDEGSLAAEADKPETAPPPLPRAERTRGTTLLGRESALARVASGEVRQVTQLLLDPARVRVWPGNARSYAHLSEESCRELIDSIVAEGGQKVPAVVRRIEGDPDHDYEVIAGTRRHWSISWLRRHSYPDMQFVAQVAQLDDEAAFRLADLENRARQDVSDLERARNYAEALKAHYGSHLTRMAERLKLSKGWLSKMLKVAALPDAVVAAFASPADVQLKPAYALAQALDNSDKAPAIRKEAQRLSREQTARRAEGRPALPAADVLKSLLAAPETDRSQPKNATVVLARTGRPVITLQSSNRQGLTVRLHSGSGANHEDVANCLRDLLAQLEEEGRGLKP</sequence>
<gene>
    <name evidence="4" type="ORF">ABUH87_15480</name>
</gene>
<name>A0ABV3REM7_9SPHN</name>
<organism evidence="4 5">
    <name type="scientific">Novosphingobium rhizovicinum</name>
    <dbReference type="NCBI Taxonomy" id="3228928"/>
    <lineage>
        <taxon>Bacteria</taxon>
        <taxon>Pseudomonadati</taxon>
        <taxon>Pseudomonadota</taxon>
        <taxon>Alphaproteobacteria</taxon>
        <taxon>Sphingomonadales</taxon>
        <taxon>Sphingomonadaceae</taxon>
        <taxon>Novosphingobium</taxon>
    </lineage>
</organism>
<evidence type="ECO:0000313" key="4">
    <source>
        <dbReference type="EMBL" id="MEW9856541.1"/>
    </source>
</evidence>
<dbReference type="Pfam" id="PF18090">
    <property type="entry name" value="SoPB_HTH"/>
    <property type="match status" value="1"/>
</dbReference>
<dbReference type="InterPro" id="IPR003115">
    <property type="entry name" value="ParB_N"/>
</dbReference>
<evidence type="ECO:0000259" key="3">
    <source>
        <dbReference type="SMART" id="SM00470"/>
    </source>
</evidence>
<dbReference type="PANTHER" id="PTHR33375:SF1">
    <property type="entry name" value="CHROMOSOME-PARTITIONING PROTEIN PARB-RELATED"/>
    <property type="match status" value="1"/>
</dbReference>
<reference evidence="4 5" key="1">
    <citation type="submission" date="2024-06" db="EMBL/GenBank/DDBJ databases">
        <title>Novosphingobium rhizovicinus M1R2S20.</title>
        <authorList>
            <person name="Sun J.-Q."/>
        </authorList>
    </citation>
    <scope>NUCLEOTIDE SEQUENCE [LARGE SCALE GENOMIC DNA]</scope>
    <source>
        <strain evidence="4 5">M1R2S20</strain>
    </source>
</reference>
<dbReference type="CDD" id="cd16405">
    <property type="entry name" value="RepB_like_N"/>
    <property type="match status" value="1"/>
</dbReference>
<dbReference type="PANTHER" id="PTHR33375">
    <property type="entry name" value="CHROMOSOME-PARTITIONING PROTEIN PARB-RELATED"/>
    <property type="match status" value="1"/>
</dbReference>
<dbReference type="NCBIfam" id="TIGR00180">
    <property type="entry name" value="parB_part"/>
    <property type="match status" value="1"/>
</dbReference>
<comment type="similarity">
    <text evidence="1">Belongs to the ParB family.</text>
</comment>
<proteinExistence type="inferred from homology"/>
<evidence type="ECO:0000256" key="2">
    <source>
        <dbReference type="SAM" id="MobiDB-lite"/>
    </source>
</evidence>
<dbReference type="Gene3D" id="1.10.10.2830">
    <property type="match status" value="1"/>
</dbReference>
<evidence type="ECO:0000256" key="1">
    <source>
        <dbReference type="ARBA" id="ARBA00006295"/>
    </source>
</evidence>
<dbReference type="InterPro" id="IPR004437">
    <property type="entry name" value="ParB/RepB/Spo0J"/>
</dbReference>
<comment type="caution">
    <text evidence="4">The sequence shown here is derived from an EMBL/GenBank/DDBJ whole genome shotgun (WGS) entry which is preliminary data.</text>
</comment>
<dbReference type="InterPro" id="IPR040873">
    <property type="entry name" value="SoPB_HTH"/>
</dbReference>
<dbReference type="SMART" id="SM00470">
    <property type="entry name" value="ParB"/>
    <property type="match status" value="1"/>
</dbReference>
<accession>A0ABV3REM7</accession>
<feature type="region of interest" description="Disordered" evidence="2">
    <location>
        <begin position="18"/>
        <end position="41"/>
    </location>
</feature>
<dbReference type="Proteomes" id="UP001556118">
    <property type="component" value="Unassembled WGS sequence"/>
</dbReference>